<dbReference type="Gene3D" id="1.10.10.10">
    <property type="entry name" value="Winged helix-like DNA-binding domain superfamily/Winged helix DNA-binding domain"/>
    <property type="match status" value="1"/>
</dbReference>
<evidence type="ECO:0000259" key="1">
    <source>
        <dbReference type="Pfam" id="PF00293"/>
    </source>
</evidence>
<dbReference type="SUPFAM" id="SSF46785">
    <property type="entry name" value="Winged helix' DNA-binding domain"/>
    <property type="match status" value="1"/>
</dbReference>
<dbReference type="AlphaFoldDB" id="A0A2K9HLV6"/>
<evidence type="ECO:0000313" key="4">
    <source>
        <dbReference type="Proteomes" id="UP000234653"/>
    </source>
</evidence>
<reference evidence="3 4" key="1">
    <citation type="submission" date="2016-12" db="EMBL/GenBank/DDBJ databases">
        <title>The whole genome sequencing and assembly of Lactobacillus alimentarius DSM 20249T strain.</title>
        <authorList>
            <person name="Lee Y.-J."/>
            <person name="Yi H."/>
            <person name="Bahn Y.-S."/>
            <person name="Kim J.F."/>
            <person name="Lee D.-W."/>
        </authorList>
    </citation>
    <scope>NUCLEOTIDE SEQUENCE [LARGE SCALE GENOMIC DNA]</scope>
    <source>
        <strain evidence="3 4">DSM 20249</strain>
    </source>
</reference>
<name>A0A2K9HLV6_9LACO</name>
<sequence length="257" mass="29817">MTDTSINNNLKISIVNIIWSFDTSNNKVLILLIKNALGYNTDKWGLPTTILRANENAEEASLRLIREKIGIDLPNFYTEQLATFSDINRSINDREIALSYMTYLPYMPKLTAGYGAKDAQWFEIDYDKDCFILKHNDLVFKTLSEKVSDNKFYKDIGKYDNAKYLTSDHALILRHAFQRVTNRLNYLPTILLILGNDFTLKEAREVYATFWKEPFQNIDNSNFRKTHAHLFTEIGTEHGKSGRPAKLYKLRLSLDLK</sequence>
<dbReference type="Pfam" id="PF21906">
    <property type="entry name" value="WHD_NrtR"/>
    <property type="match status" value="1"/>
</dbReference>
<dbReference type="KEGG" id="lali:LA20249_01125"/>
<dbReference type="InterPro" id="IPR036390">
    <property type="entry name" value="WH_DNA-bd_sf"/>
</dbReference>
<dbReference type="STRING" id="1423720.FC67_GL001500"/>
<feature type="domain" description="NrtR DNA-binding winged helix" evidence="2">
    <location>
        <begin position="193"/>
        <end position="250"/>
    </location>
</feature>
<dbReference type="SUPFAM" id="SSF55811">
    <property type="entry name" value="Nudix"/>
    <property type="match status" value="1"/>
</dbReference>
<dbReference type="InterPro" id="IPR036388">
    <property type="entry name" value="WH-like_DNA-bd_sf"/>
</dbReference>
<organism evidence="3 4">
    <name type="scientific">Companilactobacillus alimentarius DSM 20249</name>
    <dbReference type="NCBI Taxonomy" id="1423720"/>
    <lineage>
        <taxon>Bacteria</taxon>
        <taxon>Bacillati</taxon>
        <taxon>Bacillota</taxon>
        <taxon>Bacilli</taxon>
        <taxon>Lactobacillales</taxon>
        <taxon>Lactobacillaceae</taxon>
        <taxon>Companilactobacillus</taxon>
    </lineage>
</organism>
<evidence type="ECO:0000259" key="2">
    <source>
        <dbReference type="Pfam" id="PF21906"/>
    </source>
</evidence>
<keyword evidence="4" id="KW-1185">Reference proteome</keyword>
<dbReference type="InterPro" id="IPR000086">
    <property type="entry name" value="NUDIX_hydrolase_dom"/>
</dbReference>
<dbReference type="RefSeq" id="WP_057739203.1">
    <property type="nucleotide sequence ID" value="NZ_AZDQ01000043.1"/>
</dbReference>
<feature type="domain" description="Nudix hydrolase" evidence="1">
    <location>
        <begin position="22"/>
        <end position="125"/>
    </location>
</feature>
<dbReference type="Proteomes" id="UP000234653">
    <property type="component" value="Chromosome"/>
</dbReference>
<dbReference type="InterPro" id="IPR054105">
    <property type="entry name" value="WHD_NrtR"/>
</dbReference>
<dbReference type="Gene3D" id="3.90.79.10">
    <property type="entry name" value="Nucleoside Triphosphate Pyrophosphohydrolase"/>
    <property type="match status" value="1"/>
</dbReference>
<dbReference type="CDD" id="cd18873">
    <property type="entry name" value="NUDIX_NadM_like"/>
    <property type="match status" value="1"/>
</dbReference>
<protein>
    <submittedName>
        <fullName evidence="3">ADP-ribose pyrophosphatase</fullName>
    </submittedName>
</protein>
<evidence type="ECO:0000313" key="3">
    <source>
        <dbReference type="EMBL" id="AUI70883.1"/>
    </source>
</evidence>
<dbReference type="Pfam" id="PF00293">
    <property type="entry name" value="NUDIX"/>
    <property type="match status" value="1"/>
</dbReference>
<accession>A0A2K9HLV6</accession>
<dbReference type="OrthoDB" id="9786141at2"/>
<dbReference type="InterPro" id="IPR015797">
    <property type="entry name" value="NUDIX_hydrolase-like_dom_sf"/>
</dbReference>
<proteinExistence type="predicted"/>
<gene>
    <name evidence="3" type="ORF">LA20249_01125</name>
</gene>
<dbReference type="EMBL" id="CP018867">
    <property type="protein sequence ID" value="AUI70883.1"/>
    <property type="molecule type" value="Genomic_DNA"/>
</dbReference>